<dbReference type="AlphaFoldDB" id="A4BTJ8"/>
<evidence type="ECO:0000256" key="1">
    <source>
        <dbReference type="SAM" id="MobiDB-lite"/>
    </source>
</evidence>
<proteinExistence type="predicted"/>
<gene>
    <name evidence="2" type="ORF">NB231_00175</name>
</gene>
<name>A4BTJ8_9GAMM</name>
<accession>A4BTJ8</accession>
<reference evidence="2 3" key="1">
    <citation type="submission" date="2006-02" db="EMBL/GenBank/DDBJ databases">
        <authorList>
            <person name="Waterbury J."/>
            <person name="Ferriera S."/>
            <person name="Johnson J."/>
            <person name="Kravitz S."/>
            <person name="Halpern A."/>
            <person name="Remington K."/>
            <person name="Beeson K."/>
            <person name="Tran B."/>
            <person name="Rogers Y.-H."/>
            <person name="Friedman R."/>
            <person name="Venter J.C."/>
        </authorList>
    </citation>
    <scope>NUCLEOTIDE SEQUENCE [LARGE SCALE GENOMIC DNA]</scope>
    <source>
        <strain evidence="2 3">Nb-231</strain>
    </source>
</reference>
<sequence>MHRPVRAYRDEIRGHDASPAPRVHVKWRDSPRRAQGRFSGGGRMSAWERGGADQVGWPRGGGRLW</sequence>
<keyword evidence="3" id="KW-1185">Reference proteome</keyword>
<dbReference type="EMBL" id="AAOF01000014">
    <property type="protein sequence ID" value="EAR20954.1"/>
    <property type="molecule type" value="Genomic_DNA"/>
</dbReference>
<protein>
    <submittedName>
        <fullName evidence="2">Uncharacterized protein</fullName>
    </submittedName>
</protein>
<feature type="region of interest" description="Disordered" evidence="1">
    <location>
        <begin position="1"/>
        <end position="65"/>
    </location>
</feature>
<evidence type="ECO:0000313" key="3">
    <source>
        <dbReference type="Proteomes" id="UP000003374"/>
    </source>
</evidence>
<comment type="caution">
    <text evidence="2">The sequence shown here is derived from an EMBL/GenBank/DDBJ whole genome shotgun (WGS) entry which is preliminary data.</text>
</comment>
<dbReference type="Proteomes" id="UP000003374">
    <property type="component" value="Unassembled WGS sequence"/>
</dbReference>
<dbReference type="HOGENOM" id="CLU_2845363_0_0_6"/>
<organism evidence="2 3">
    <name type="scientific">Nitrococcus mobilis Nb-231</name>
    <dbReference type="NCBI Taxonomy" id="314278"/>
    <lineage>
        <taxon>Bacteria</taxon>
        <taxon>Pseudomonadati</taxon>
        <taxon>Pseudomonadota</taxon>
        <taxon>Gammaproteobacteria</taxon>
        <taxon>Chromatiales</taxon>
        <taxon>Ectothiorhodospiraceae</taxon>
        <taxon>Nitrococcus</taxon>
    </lineage>
</organism>
<dbReference type="STRING" id="314278.NB231_00175"/>
<feature type="compositionally biased region" description="Basic and acidic residues" evidence="1">
    <location>
        <begin position="7"/>
        <end position="16"/>
    </location>
</feature>
<evidence type="ECO:0000313" key="2">
    <source>
        <dbReference type="EMBL" id="EAR20954.1"/>
    </source>
</evidence>